<sequence length="536" mass="60680">MSRQGDANDIMAPFDAMSDAVSGLEDGESDSSTESSSLWEYTPMKFTEDTTVSRVPMEVWEQIFDDLWDEPAALVACRLVCKAWHTRCQYLLDELASSGKGHLDSSARVQHLARLVRAIPGYKLGVSSIVIQGSGATKETERGTLAHLATFVAMLAHHLSRLERLEICNAEWTKGSIPPSMFLHLSTYHSVAYLGLGDVEFPSIPTFGRFICSFQSLKNLRLWRPSFAHGELPKPFKRRWKIPPFLHVIDVESVPLSRTAEAEIRILRALAATKVAANCREIAFRGLNLWSSPPEYEFWDSSMRQLLSLAGSSLRELRLQTCSPTALEIYDTPKSVDRQYNLDCNTGLTLFILHVALTNKISHPNYYDWIPRLFERIASATLEKPHGPLLQLLRTSKSSGKRQNVLSRHRITLLTEAICARSSQAHSLRTTKDVMVYRTVGMVMLKQGGHHMFLSLLLFSRTVWMSSDDADGPPLHDVPWIEDIDIYHFGLATEWFIDVWAATKPFRRSRVIRKAVAHGYFEATRIKQSMLPYEPM</sequence>
<dbReference type="EMBL" id="KB468009">
    <property type="protein sequence ID" value="PCH39562.1"/>
    <property type="molecule type" value="Genomic_DNA"/>
</dbReference>
<dbReference type="OrthoDB" id="3041002at2759"/>
<evidence type="ECO:0000313" key="2">
    <source>
        <dbReference type="Proteomes" id="UP000218811"/>
    </source>
</evidence>
<evidence type="ECO:0008006" key="3">
    <source>
        <dbReference type="Google" id="ProtNLM"/>
    </source>
</evidence>
<dbReference type="CDD" id="cd09917">
    <property type="entry name" value="F-box_SF"/>
    <property type="match status" value="1"/>
</dbReference>
<dbReference type="Proteomes" id="UP000218811">
    <property type="component" value="Unassembled WGS sequence"/>
</dbReference>
<name>A0A2H3JBC7_WOLCO</name>
<reference evidence="1 2" key="1">
    <citation type="journal article" date="2012" name="Science">
        <title>The Paleozoic origin of enzymatic lignin decomposition reconstructed from 31 fungal genomes.</title>
        <authorList>
            <person name="Floudas D."/>
            <person name="Binder M."/>
            <person name="Riley R."/>
            <person name="Barry K."/>
            <person name="Blanchette R.A."/>
            <person name="Henrissat B."/>
            <person name="Martinez A.T."/>
            <person name="Otillar R."/>
            <person name="Spatafora J.W."/>
            <person name="Yadav J.S."/>
            <person name="Aerts A."/>
            <person name="Benoit I."/>
            <person name="Boyd A."/>
            <person name="Carlson A."/>
            <person name="Copeland A."/>
            <person name="Coutinho P.M."/>
            <person name="de Vries R.P."/>
            <person name="Ferreira P."/>
            <person name="Findley K."/>
            <person name="Foster B."/>
            <person name="Gaskell J."/>
            <person name="Glotzer D."/>
            <person name="Gorecki P."/>
            <person name="Heitman J."/>
            <person name="Hesse C."/>
            <person name="Hori C."/>
            <person name="Igarashi K."/>
            <person name="Jurgens J.A."/>
            <person name="Kallen N."/>
            <person name="Kersten P."/>
            <person name="Kohler A."/>
            <person name="Kuees U."/>
            <person name="Kumar T.K.A."/>
            <person name="Kuo A."/>
            <person name="LaButti K."/>
            <person name="Larrondo L.F."/>
            <person name="Lindquist E."/>
            <person name="Ling A."/>
            <person name="Lombard V."/>
            <person name="Lucas S."/>
            <person name="Lundell T."/>
            <person name="Martin R."/>
            <person name="McLaughlin D.J."/>
            <person name="Morgenstern I."/>
            <person name="Morin E."/>
            <person name="Murat C."/>
            <person name="Nagy L.G."/>
            <person name="Nolan M."/>
            <person name="Ohm R.A."/>
            <person name="Patyshakuliyeva A."/>
            <person name="Rokas A."/>
            <person name="Ruiz-Duenas F.J."/>
            <person name="Sabat G."/>
            <person name="Salamov A."/>
            <person name="Samejima M."/>
            <person name="Schmutz J."/>
            <person name="Slot J.C."/>
            <person name="St John F."/>
            <person name="Stenlid J."/>
            <person name="Sun H."/>
            <person name="Sun S."/>
            <person name="Syed K."/>
            <person name="Tsang A."/>
            <person name="Wiebenga A."/>
            <person name="Young D."/>
            <person name="Pisabarro A."/>
            <person name="Eastwood D.C."/>
            <person name="Martin F."/>
            <person name="Cullen D."/>
            <person name="Grigoriev I.V."/>
            <person name="Hibbett D.S."/>
        </authorList>
    </citation>
    <scope>NUCLEOTIDE SEQUENCE [LARGE SCALE GENOMIC DNA]</scope>
    <source>
        <strain evidence="1 2">MD-104</strain>
    </source>
</reference>
<organism evidence="1 2">
    <name type="scientific">Wolfiporia cocos (strain MD-104)</name>
    <name type="common">Brown rot fungus</name>
    <dbReference type="NCBI Taxonomy" id="742152"/>
    <lineage>
        <taxon>Eukaryota</taxon>
        <taxon>Fungi</taxon>
        <taxon>Dikarya</taxon>
        <taxon>Basidiomycota</taxon>
        <taxon>Agaricomycotina</taxon>
        <taxon>Agaricomycetes</taxon>
        <taxon>Polyporales</taxon>
        <taxon>Phaeolaceae</taxon>
        <taxon>Wolfiporia</taxon>
    </lineage>
</organism>
<proteinExistence type="predicted"/>
<keyword evidence="2" id="KW-1185">Reference proteome</keyword>
<protein>
    <recommendedName>
        <fullName evidence="3">F-box domain-containing protein</fullName>
    </recommendedName>
</protein>
<dbReference type="STRING" id="742152.A0A2H3JBC7"/>
<dbReference type="SUPFAM" id="SSF81383">
    <property type="entry name" value="F-box domain"/>
    <property type="match status" value="1"/>
</dbReference>
<gene>
    <name evidence="1" type="ORF">WOLCODRAFT_146973</name>
</gene>
<dbReference type="AlphaFoldDB" id="A0A2H3JBC7"/>
<dbReference type="InterPro" id="IPR036047">
    <property type="entry name" value="F-box-like_dom_sf"/>
</dbReference>
<evidence type="ECO:0000313" key="1">
    <source>
        <dbReference type="EMBL" id="PCH39562.1"/>
    </source>
</evidence>
<accession>A0A2H3JBC7</accession>